<keyword evidence="2" id="KW-0808">Transferase</keyword>
<dbReference type="Pfam" id="PF00535">
    <property type="entry name" value="Glycos_transf_2"/>
    <property type="match status" value="1"/>
</dbReference>
<gene>
    <name evidence="4" type="ORF">CXT95_00515</name>
</gene>
<dbReference type="RefSeq" id="WP_102747886.1">
    <property type="nucleotide sequence ID" value="NZ_PJLB01000004.1"/>
</dbReference>
<dbReference type="Gene3D" id="3.90.550.10">
    <property type="entry name" value="Spore Coat Polysaccharide Biosynthesis Protein SpsA, Chain A"/>
    <property type="match status" value="1"/>
</dbReference>
<dbReference type="CDD" id="cd00761">
    <property type="entry name" value="Glyco_tranf_GTA_type"/>
    <property type="match status" value="1"/>
</dbReference>
<dbReference type="PANTHER" id="PTHR22916:SF51">
    <property type="entry name" value="GLYCOSYLTRANSFERASE EPSH-RELATED"/>
    <property type="match status" value="1"/>
</dbReference>
<dbReference type="SUPFAM" id="SSF53448">
    <property type="entry name" value="Nucleotide-diphospho-sugar transferases"/>
    <property type="match status" value="1"/>
</dbReference>
<proteinExistence type="predicted"/>
<sequence>MTQPLVSIVIPVFNVEHHLRQCLDSVLRQTLKEWECICVDDGSPDGSGAILDEYGGRDARFKIIHQRNQGVSAARNLGIELASAPYLTFIDSDDWIEDDALENLLSAMEKSSADMVMCSICIHQKNHQEVSMETPYPPSGNMRDEYVVTNESFSGANLVDVSIWAKLFSMETIRTHQIRFTPELKVSEDMEFATRMLCRSRCVSIIRKPLYHYRAGHESSIMNNIVRGRMKTSDFINSINAIYRLYQCVPSGLERGECRERITGTLRRALSGKNFYRQIIRQLEHKDQAAIEASTSFPYMNYLRRGKKLASLQMILRHLRMQFGFGTRLQALSTAIRNFFKS</sequence>
<organism evidence="4 5">
    <name type="scientific">Akkermansia muciniphila</name>
    <dbReference type="NCBI Taxonomy" id="239935"/>
    <lineage>
        <taxon>Bacteria</taxon>
        <taxon>Pseudomonadati</taxon>
        <taxon>Verrucomicrobiota</taxon>
        <taxon>Verrucomicrobiia</taxon>
        <taxon>Verrucomicrobiales</taxon>
        <taxon>Akkermansiaceae</taxon>
        <taxon>Akkermansia</taxon>
    </lineage>
</organism>
<dbReference type="EMBL" id="PJLB01000004">
    <property type="protein sequence ID" value="PND04948.1"/>
    <property type="molecule type" value="Genomic_DNA"/>
</dbReference>
<comment type="caution">
    <text evidence="4">The sequence shown here is derived from an EMBL/GenBank/DDBJ whole genome shotgun (WGS) entry which is preliminary data.</text>
</comment>
<accession>A0AAX0WLK9</accession>
<evidence type="ECO:0000313" key="4">
    <source>
        <dbReference type="EMBL" id="PND04948.1"/>
    </source>
</evidence>
<evidence type="ECO:0000259" key="3">
    <source>
        <dbReference type="Pfam" id="PF00535"/>
    </source>
</evidence>
<evidence type="ECO:0000256" key="1">
    <source>
        <dbReference type="ARBA" id="ARBA00022676"/>
    </source>
</evidence>
<dbReference type="InterPro" id="IPR001173">
    <property type="entry name" value="Glyco_trans_2-like"/>
</dbReference>
<dbReference type="PANTHER" id="PTHR22916">
    <property type="entry name" value="GLYCOSYLTRANSFERASE"/>
    <property type="match status" value="1"/>
</dbReference>
<keyword evidence="1" id="KW-0328">Glycosyltransferase</keyword>
<protein>
    <recommendedName>
        <fullName evidence="3">Glycosyltransferase 2-like domain-containing protein</fullName>
    </recommendedName>
</protein>
<evidence type="ECO:0000313" key="5">
    <source>
        <dbReference type="Proteomes" id="UP000236075"/>
    </source>
</evidence>
<dbReference type="GO" id="GO:0016758">
    <property type="term" value="F:hexosyltransferase activity"/>
    <property type="evidence" value="ECO:0007669"/>
    <property type="project" value="UniProtKB-ARBA"/>
</dbReference>
<dbReference type="Proteomes" id="UP000236075">
    <property type="component" value="Unassembled WGS sequence"/>
</dbReference>
<dbReference type="InterPro" id="IPR029044">
    <property type="entry name" value="Nucleotide-diphossugar_trans"/>
</dbReference>
<dbReference type="AlphaFoldDB" id="A0AAX0WLK9"/>
<name>A0AAX0WLK9_9BACT</name>
<reference evidence="4 5" key="1">
    <citation type="journal article" date="2017" name="BMC Genomics">
        <title>Genome sequencing of 39 Akkermansia muciniphila isolates reveals its population structure, genomic and functional diverisity, and global distribution in mammalian gut microbiotas.</title>
        <authorList>
            <person name="Guo X."/>
            <person name="Li S."/>
            <person name="Zhang J."/>
            <person name="Wu F."/>
            <person name="Li X."/>
            <person name="Wu D."/>
            <person name="Zhang M."/>
            <person name="Ou Z."/>
            <person name="Jie Z."/>
            <person name="Yan Q."/>
            <person name="Li P."/>
            <person name="Yi J."/>
            <person name="Peng Y."/>
        </authorList>
    </citation>
    <scope>NUCLEOTIDE SEQUENCE [LARGE SCALE GENOMIC DNA]</scope>
    <source>
        <strain evidence="4 5">GP28</strain>
    </source>
</reference>
<evidence type="ECO:0000256" key="2">
    <source>
        <dbReference type="ARBA" id="ARBA00022679"/>
    </source>
</evidence>
<feature type="domain" description="Glycosyltransferase 2-like" evidence="3">
    <location>
        <begin position="7"/>
        <end position="131"/>
    </location>
</feature>